<protein>
    <submittedName>
        <fullName evidence="1">PAC4 domain-containing protein</fullName>
    </submittedName>
</protein>
<dbReference type="EMBL" id="BPQB01000049">
    <property type="protein sequence ID" value="GJE95494.1"/>
    <property type="molecule type" value="Genomic_DNA"/>
</dbReference>
<name>A0A9P3GL65_9APHY</name>
<dbReference type="OrthoDB" id="368507at2759"/>
<keyword evidence="2" id="KW-1185">Reference proteome</keyword>
<dbReference type="GO" id="GO:0043248">
    <property type="term" value="P:proteasome assembly"/>
    <property type="evidence" value="ECO:0007669"/>
    <property type="project" value="InterPro"/>
</dbReference>
<dbReference type="Proteomes" id="UP000703269">
    <property type="component" value="Unassembled WGS sequence"/>
</dbReference>
<evidence type="ECO:0000313" key="1">
    <source>
        <dbReference type="EMBL" id="GJE95494.1"/>
    </source>
</evidence>
<dbReference type="Pfam" id="PF16093">
    <property type="entry name" value="PAC4"/>
    <property type="match status" value="1"/>
</dbReference>
<accession>A0A9P3GL65</accession>
<dbReference type="InterPro" id="IPR032157">
    <property type="entry name" value="PAC4"/>
</dbReference>
<evidence type="ECO:0000313" key="2">
    <source>
        <dbReference type="Proteomes" id="UP000703269"/>
    </source>
</evidence>
<reference evidence="1 2" key="1">
    <citation type="submission" date="2021-08" db="EMBL/GenBank/DDBJ databases">
        <title>Draft Genome Sequence of Phanerochaete sordida strain YK-624.</title>
        <authorList>
            <person name="Mori T."/>
            <person name="Dohra H."/>
            <person name="Suzuki T."/>
            <person name="Kawagishi H."/>
            <person name="Hirai H."/>
        </authorList>
    </citation>
    <scope>NUCLEOTIDE SEQUENCE [LARGE SCALE GENOMIC DNA]</scope>
    <source>
        <strain evidence="1 2">YK-624</strain>
    </source>
</reference>
<proteinExistence type="predicted"/>
<dbReference type="AlphaFoldDB" id="A0A9P3GL65"/>
<gene>
    <name evidence="1" type="ORF">PsYK624_116790</name>
</gene>
<comment type="caution">
    <text evidence="1">The sequence shown here is derived from an EMBL/GenBank/DDBJ whole genome shotgun (WGS) entry which is preliminary data.</text>
</comment>
<organism evidence="1 2">
    <name type="scientific">Phanerochaete sordida</name>
    <dbReference type="NCBI Taxonomy" id="48140"/>
    <lineage>
        <taxon>Eukaryota</taxon>
        <taxon>Fungi</taxon>
        <taxon>Dikarya</taxon>
        <taxon>Basidiomycota</taxon>
        <taxon>Agaricomycotina</taxon>
        <taxon>Agaricomycetes</taxon>
        <taxon>Polyporales</taxon>
        <taxon>Phanerochaetaceae</taxon>
        <taxon>Phanerochaete</taxon>
    </lineage>
</organism>
<sequence length="141" mass="14990">MSDTADTETRQPSVSVHARFVPPAEPSLPPLALQVTRLVGSYMLAPLRGSLTRDWTCAMPPTSISAGPGAATTLHRSSSSDVSFSMAQRLARRFRKQIFLSVDVPPSFMALGDGPRLVLAVEKAVVGTLKSLEETGQVPAS</sequence>